<accession>A0AAW2LHZ2</accession>
<protein>
    <recommendedName>
        <fullName evidence="1">DUF4218 domain-containing protein</fullName>
    </recommendedName>
</protein>
<dbReference type="PANTHER" id="PTHR48258">
    <property type="entry name" value="DUF4218 DOMAIN-CONTAINING PROTEIN-RELATED"/>
    <property type="match status" value="1"/>
</dbReference>
<organism evidence="2">
    <name type="scientific">Sesamum angustifolium</name>
    <dbReference type="NCBI Taxonomy" id="2727405"/>
    <lineage>
        <taxon>Eukaryota</taxon>
        <taxon>Viridiplantae</taxon>
        <taxon>Streptophyta</taxon>
        <taxon>Embryophyta</taxon>
        <taxon>Tracheophyta</taxon>
        <taxon>Spermatophyta</taxon>
        <taxon>Magnoliopsida</taxon>
        <taxon>eudicotyledons</taxon>
        <taxon>Gunneridae</taxon>
        <taxon>Pentapetalae</taxon>
        <taxon>asterids</taxon>
        <taxon>lamiids</taxon>
        <taxon>Lamiales</taxon>
        <taxon>Pedaliaceae</taxon>
        <taxon>Sesamum</taxon>
    </lineage>
</organism>
<feature type="domain" description="DUF4218" evidence="1">
    <location>
        <begin position="48"/>
        <end position="113"/>
    </location>
</feature>
<dbReference type="InterPro" id="IPR025452">
    <property type="entry name" value="DUF4218"/>
</dbReference>
<reference evidence="2" key="2">
    <citation type="journal article" date="2024" name="Plant">
        <title>Genomic evolution and insights into agronomic trait innovations of Sesamum species.</title>
        <authorList>
            <person name="Miao H."/>
            <person name="Wang L."/>
            <person name="Qu L."/>
            <person name="Liu H."/>
            <person name="Sun Y."/>
            <person name="Le M."/>
            <person name="Wang Q."/>
            <person name="Wei S."/>
            <person name="Zheng Y."/>
            <person name="Lin W."/>
            <person name="Duan Y."/>
            <person name="Cao H."/>
            <person name="Xiong S."/>
            <person name="Wang X."/>
            <person name="Wei L."/>
            <person name="Li C."/>
            <person name="Ma Q."/>
            <person name="Ju M."/>
            <person name="Zhao R."/>
            <person name="Li G."/>
            <person name="Mu C."/>
            <person name="Tian Q."/>
            <person name="Mei H."/>
            <person name="Zhang T."/>
            <person name="Gao T."/>
            <person name="Zhang H."/>
        </authorList>
    </citation>
    <scope>NUCLEOTIDE SEQUENCE</scope>
    <source>
        <strain evidence="2">G01</strain>
    </source>
</reference>
<sequence>MKELRLQGMTSHDCHVFMQKLIPIAFREILPEPMWSALTEVSLLFQILYSMTLDVNKVQELKASVATILCNFEKKFPPAFFNVMEHLIVHLSDEARVGGPVQYMWMYPFERSFLNELYEHHHSIDPNTEELVATSFNDWFKRRVKFELNYTDDELLTLHYWDPTTEVTTLPY</sequence>
<evidence type="ECO:0000259" key="1">
    <source>
        <dbReference type="Pfam" id="PF13960"/>
    </source>
</evidence>
<dbReference type="AlphaFoldDB" id="A0AAW2LHZ2"/>
<evidence type="ECO:0000313" key="2">
    <source>
        <dbReference type="EMBL" id="KAL0318740.1"/>
    </source>
</evidence>
<reference evidence="2" key="1">
    <citation type="submission" date="2020-06" db="EMBL/GenBank/DDBJ databases">
        <authorList>
            <person name="Li T."/>
            <person name="Hu X."/>
            <person name="Zhang T."/>
            <person name="Song X."/>
            <person name="Zhang H."/>
            <person name="Dai N."/>
            <person name="Sheng W."/>
            <person name="Hou X."/>
            <person name="Wei L."/>
        </authorList>
    </citation>
    <scope>NUCLEOTIDE SEQUENCE</scope>
    <source>
        <strain evidence="2">G01</strain>
        <tissue evidence="2">Leaf</tissue>
    </source>
</reference>
<dbReference type="EMBL" id="JACGWK010000013">
    <property type="protein sequence ID" value="KAL0318740.1"/>
    <property type="molecule type" value="Genomic_DNA"/>
</dbReference>
<gene>
    <name evidence="2" type="ORF">Sangu_2030200</name>
</gene>
<dbReference type="PANTHER" id="PTHR48258:SF4">
    <property type="entry name" value="DUF4216 DOMAIN-CONTAINING PROTEIN"/>
    <property type="match status" value="1"/>
</dbReference>
<dbReference type="Pfam" id="PF13960">
    <property type="entry name" value="DUF4218"/>
    <property type="match status" value="1"/>
</dbReference>
<comment type="caution">
    <text evidence="2">The sequence shown here is derived from an EMBL/GenBank/DDBJ whole genome shotgun (WGS) entry which is preliminary data.</text>
</comment>
<proteinExistence type="predicted"/>
<name>A0AAW2LHZ2_9LAMI</name>